<dbReference type="SUPFAM" id="SSF53784">
    <property type="entry name" value="Phosphofructokinase"/>
    <property type="match status" value="2"/>
</dbReference>
<comment type="cofactor">
    <cofactor evidence="1 10">
        <name>Mg(2+)</name>
        <dbReference type="ChEBI" id="CHEBI:18420"/>
    </cofactor>
</comment>
<evidence type="ECO:0000256" key="1">
    <source>
        <dbReference type="ARBA" id="ARBA00001946"/>
    </source>
</evidence>
<comment type="catalytic activity">
    <reaction evidence="9 10">
        <text>beta-D-fructose 6-phosphate + diphosphate = beta-D-fructose 1,6-bisphosphate + phosphate + H(+)</text>
        <dbReference type="Rhea" id="RHEA:13613"/>
        <dbReference type="ChEBI" id="CHEBI:15378"/>
        <dbReference type="ChEBI" id="CHEBI:32966"/>
        <dbReference type="ChEBI" id="CHEBI:33019"/>
        <dbReference type="ChEBI" id="CHEBI:43474"/>
        <dbReference type="ChEBI" id="CHEBI:57634"/>
        <dbReference type="EC" id="2.7.1.90"/>
    </reaction>
</comment>
<keyword evidence="14" id="KW-1185">Reference proteome</keyword>
<organism evidence="13 14">
    <name type="scientific">Toxoplasma gondii</name>
    <dbReference type="NCBI Taxonomy" id="5811"/>
    <lineage>
        <taxon>Eukaryota</taxon>
        <taxon>Sar</taxon>
        <taxon>Alveolata</taxon>
        <taxon>Apicomplexa</taxon>
        <taxon>Conoidasida</taxon>
        <taxon>Coccidia</taxon>
        <taxon>Eucoccidiorida</taxon>
        <taxon>Eimeriorina</taxon>
        <taxon>Sarcocystidae</taxon>
        <taxon>Toxoplasma</taxon>
    </lineage>
</organism>
<dbReference type="EMBL" id="JAAUHK010000195">
    <property type="protein sequence ID" value="KAF4640730.1"/>
    <property type="molecule type" value="Genomic_DNA"/>
</dbReference>
<feature type="active site" description="Proton acceptor" evidence="10">
    <location>
        <position position="374"/>
    </location>
</feature>
<dbReference type="NCBIfam" id="TIGR02477">
    <property type="entry name" value="PFKA_PPi"/>
    <property type="match status" value="1"/>
</dbReference>
<dbReference type="Gene3D" id="3.40.50.450">
    <property type="match status" value="2"/>
</dbReference>
<dbReference type="EC" id="2.7.1.90" evidence="10"/>
<dbReference type="GO" id="GO:0006002">
    <property type="term" value="P:fructose 6-phosphate metabolic process"/>
    <property type="evidence" value="ECO:0007669"/>
    <property type="project" value="InterPro"/>
</dbReference>
<comment type="function">
    <text evidence="2 10">Catalyzes the phosphorylation of D-fructose 6-phosphate, the first committing step of glycolysis. Uses inorganic phosphate (PPi) as phosphoryl donor instead of ATP like common ATP-dependent phosphofructokinases (ATP-PFKs), which renders the reaction reversible, and can thus function both in glycolysis and gluconeogenesis. Consistently, PPi-PFK can replace the enzymes of both the forward (ATP-PFK) and reverse (fructose-bisphosphatase (FBPase)) reactions.</text>
</comment>
<evidence type="ECO:0000256" key="3">
    <source>
        <dbReference type="ARBA" id="ARBA00022490"/>
    </source>
</evidence>
<dbReference type="Pfam" id="PF00365">
    <property type="entry name" value="PFK"/>
    <property type="match status" value="1"/>
</dbReference>
<dbReference type="VEuPathDB" id="ToxoDB:TGME49_226960"/>
<evidence type="ECO:0000256" key="9">
    <source>
        <dbReference type="ARBA" id="ARBA00048072"/>
    </source>
</evidence>
<dbReference type="GO" id="GO:0003872">
    <property type="term" value="F:6-phosphofructokinase activity"/>
    <property type="evidence" value="ECO:0007669"/>
    <property type="project" value="UniProtKB-UniRule"/>
</dbReference>
<evidence type="ECO:0000256" key="2">
    <source>
        <dbReference type="ARBA" id="ARBA00003138"/>
    </source>
</evidence>
<dbReference type="Gene3D" id="1.10.10.480">
    <property type="entry name" value="Phosphofructokinase, domain 3"/>
    <property type="match status" value="1"/>
</dbReference>
<feature type="site" description="Important for catalytic activity; stabilizes the transition state when the phosphoryl donor is PPi" evidence="10">
    <location>
        <position position="371"/>
    </location>
</feature>
<evidence type="ECO:0000256" key="10">
    <source>
        <dbReference type="HAMAP-Rule" id="MF_03185"/>
    </source>
</evidence>
<keyword evidence="5 10" id="KW-0479">Metal-binding</keyword>
<evidence type="ECO:0000313" key="13">
    <source>
        <dbReference type="EMBL" id="KAF4640730.1"/>
    </source>
</evidence>
<evidence type="ECO:0000313" key="14">
    <source>
        <dbReference type="Proteomes" id="UP000557509"/>
    </source>
</evidence>
<evidence type="ECO:0000259" key="12">
    <source>
        <dbReference type="Pfam" id="PF00365"/>
    </source>
</evidence>
<comment type="caution">
    <text evidence="13">The sequence shown here is derived from an EMBL/GenBank/DDBJ whole genome shotgun (WGS) entry which is preliminary data.</text>
</comment>
<feature type="domain" description="Phosphofructokinase" evidence="12">
    <location>
        <begin position="242"/>
        <end position="596"/>
    </location>
</feature>
<dbReference type="HAMAP" id="MF_01980">
    <property type="entry name" value="Phosphofructokinase_II_Long"/>
    <property type="match status" value="1"/>
</dbReference>
<dbReference type="NCBIfam" id="NF005482">
    <property type="entry name" value="PRK07085.1"/>
    <property type="match status" value="1"/>
</dbReference>
<keyword evidence="6 10" id="KW-0418">Kinase</keyword>
<feature type="binding site" evidence="10">
    <location>
        <position position="250"/>
    </location>
    <ligand>
        <name>diphosphate</name>
        <dbReference type="ChEBI" id="CHEBI:33019"/>
    </ligand>
</feature>
<dbReference type="InterPro" id="IPR022953">
    <property type="entry name" value="ATP_PFK"/>
</dbReference>
<gene>
    <name evidence="13" type="ORF">TGRH88_046560</name>
</gene>
<sequence>MYVHLVQQGEALAATPLLATEAERTETQKRAERSQCRNVQEGAGGESRRTLPFSGRAAGRSFPPRPGLLPVASPSPVCPLANGFPAFQHAEASASLRTSNSTNRFCPQFKMTFLSFFKCAKGTTSAHPEADAVETFFESQASSQSHLFSPQLADEATPNEVARRHFKPVLPPVFSSPTGVVTVPCNDTDLVNKQDEVNNAPHVLSAQDQDILASLFPNTINTNFCLLAPASGDRQASSEPLRVGVVLSGGQAAGGHNVICGIFDYVKRVNPASTVFGFLGGPHGVFSHEYVELTEAIIDKYRNMGGFDMIRSGRHKIETDEQKQKSLEICEKLQLNGLVVIGGDDSNTNAAILAEYFKSKGSSTSVCGCPKTIDGDLKNRFVEISFGFDTACKTYCQQIGNLMRNAMTGGNTYHFVRLMGRSASLITLECALQTHPNYTFIGEEVMAKKQSLRQLVEALVDLVEARYAKGKQYGVVLLPEGLIEFIPEVGVLINEINHIVAAGDFEVSKLTPESRSVFEELPESTRRQLLLDRDPHGNVQVAMIHTEKLLMQMTESELQKRGFQGTFLAQSHYLGYEGRSGYPSDFDATYCYGLGNVAGALIQNKVTACMAVLKDMSSSSNPLDWKAAGIPLTKMMNLETRKGKANVPVIKKFLVDIERPLFQAFAQVRDAMRLEDVYQIPGPMQLNTPTPVLPYTLVGAPSTASLLSSSSPQSLGHSRLEFEPLLNPLLLQKETAVVAGAAAHPGAEACNAHIQALFPALGAEAKDFFGGACKLQKAQKIKEKCAVGVVLVGPERPGYANVLCGLVQRVALLGGTVKGFKGARGLLTNDCVVIGEKEAAAQRNQPGFVLLGRTEREEAELFTKEGMKQAAATLQAAGVAALVMIGGTTLHAAVLSELLASQRQPIRVVCVEPSGDLGRFPAHGALQLLKELTGKDIVVGSPDAKAMCPGISSTFQQLAGCRGLGFDTETKVASEMIANLLTDSNSAAKYFYFCQVSGGLEAECEVGLQTHPNVVLSSQQFKTKTLGEIVTFVADAVKARAALKKNFGVAVINENLFALNKELRDLAVEIHLHFLTHPPQPASGVCLALTADEEAALMAALSPASRELFTSLPVTFQHKLIRDIEVHQFPKAILRFPAHELIAAMVAAVLKKEKDAGTFSGSFSPLCFEFSDSLRASYPSLYDCSLGSTLGHLSAMCATMHALPSHAVQVSVANPTSCPTVFEPLVLPLAASAAQLHGLCVSSAAVSETPANGVFSVAEGDALFALSESASEDAVSQLVAQGMQSGWVEAEKYCNPGPLQFAEPAKDYYYSRSLFEVLKGAMKSEACGAAACRDQ</sequence>
<evidence type="ECO:0000256" key="6">
    <source>
        <dbReference type="ARBA" id="ARBA00022777"/>
    </source>
</evidence>
<feature type="binding site" evidence="10">
    <location>
        <position position="344"/>
    </location>
    <ligand>
        <name>Mg(2+)</name>
        <dbReference type="ChEBI" id="CHEBI:18420"/>
        <note>catalytic</note>
    </ligand>
</feature>
<dbReference type="GO" id="GO:0046872">
    <property type="term" value="F:metal ion binding"/>
    <property type="evidence" value="ECO:0007669"/>
    <property type="project" value="UniProtKB-KW"/>
</dbReference>
<dbReference type="PANTHER" id="PTHR43650:SF1">
    <property type="entry name" value="PYROPHOSPHATE--FRUCTOSE 6-PHOSPHATE 1-PHOSPHOTRANSFERASE SUBUNIT BETA 2"/>
    <property type="match status" value="1"/>
</dbReference>
<reference evidence="13 14" key="1">
    <citation type="submission" date="2020-03" db="EMBL/GenBank/DDBJ databases">
        <title>Genome sequence of Toxoplasma gondii RH-88 strain.</title>
        <authorList>
            <person name="Lorenzi H.A."/>
            <person name="Venepally P."/>
            <person name="Rozenberg A."/>
            <person name="Sibley D."/>
        </authorList>
    </citation>
    <scope>NUCLEOTIDE SEQUENCE [LARGE SCALE GENOMIC DNA]</scope>
    <source>
        <strain evidence="13 14">RH-88</strain>
    </source>
</reference>
<dbReference type="GO" id="GO:0009749">
    <property type="term" value="P:response to glucose"/>
    <property type="evidence" value="ECO:0007669"/>
    <property type="project" value="TreeGrafter"/>
</dbReference>
<keyword evidence="8 10" id="KW-0324">Glycolysis</keyword>
<dbReference type="PANTHER" id="PTHR43650">
    <property type="entry name" value="PYROPHOSPHATE--FRUCTOSE 6-PHOSPHATE 1-PHOSPHOTRANSFERASE"/>
    <property type="match status" value="1"/>
</dbReference>
<dbReference type="Gene3D" id="3.40.50.460">
    <property type="entry name" value="Phosphofructokinase domain"/>
    <property type="match status" value="2"/>
</dbReference>
<dbReference type="UniPathway" id="UPA00109">
    <property type="reaction ID" value="UER00182"/>
</dbReference>
<keyword evidence="3 10" id="KW-0963">Cytoplasm</keyword>
<feature type="region of interest" description="Disordered" evidence="11">
    <location>
        <begin position="24"/>
        <end position="59"/>
    </location>
</feature>
<dbReference type="PRINTS" id="PR00476">
    <property type="entry name" value="PHFRCTKINASE"/>
</dbReference>
<dbReference type="GO" id="GO:0005524">
    <property type="term" value="F:ATP binding"/>
    <property type="evidence" value="ECO:0007669"/>
    <property type="project" value="InterPro"/>
</dbReference>
<accession>A0A7J6K1P1</accession>
<feature type="binding site" evidence="10">
    <location>
        <position position="480"/>
    </location>
    <ligand>
        <name>substrate</name>
    </ligand>
</feature>
<dbReference type="Proteomes" id="UP000557509">
    <property type="component" value="Unassembled WGS sequence"/>
</dbReference>
<dbReference type="GO" id="GO:0005829">
    <property type="term" value="C:cytosol"/>
    <property type="evidence" value="ECO:0007669"/>
    <property type="project" value="TreeGrafter"/>
</dbReference>
<comment type="subcellular location">
    <subcellularLocation>
        <location evidence="10">Cytoplasm</location>
    </subcellularLocation>
</comment>
<evidence type="ECO:0000256" key="8">
    <source>
        <dbReference type="ARBA" id="ARBA00023152"/>
    </source>
</evidence>
<proteinExistence type="inferred from homology"/>
<dbReference type="GO" id="GO:0047334">
    <property type="term" value="F:diphosphate-fructose-6-phosphate 1-phosphotransferase activity"/>
    <property type="evidence" value="ECO:0007669"/>
    <property type="project" value="UniProtKB-EC"/>
</dbReference>
<feature type="binding site" evidence="10">
    <location>
        <begin position="576"/>
        <end position="579"/>
    </location>
    <ligand>
        <name>substrate</name>
    </ligand>
</feature>
<feature type="binding site" evidence="10">
    <location>
        <begin position="419"/>
        <end position="421"/>
    </location>
    <ligand>
        <name>substrate</name>
    </ligand>
</feature>
<evidence type="ECO:0000256" key="5">
    <source>
        <dbReference type="ARBA" id="ARBA00022723"/>
    </source>
</evidence>
<evidence type="ECO:0000256" key="4">
    <source>
        <dbReference type="ARBA" id="ARBA00022679"/>
    </source>
</evidence>
<evidence type="ECO:0000256" key="7">
    <source>
        <dbReference type="ARBA" id="ARBA00022842"/>
    </source>
</evidence>
<dbReference type="InterPro" id="IPR035966">
    <property type="entry name" value="PKF_sf"/>
</dbReference>
<comment type="pathway">
    <text evidence="10">Carbohydrate degradation; glycolysis; D-glyceraldehyde 3-phosphate and glycerone phosphate from D-glucose: step 3/4.</text>
</comment>
<keyword evidence="4 10" id="KW-0808">Transferase</keyword>
<feature type="site" description="Important for catalytic activity and substrate specificity; stabilizes the transition state when the phosphoryl donor is PPi; prevents ATP from binding by mimicking the alpha-phosphate group of ATP" evidence="10">
    <location>
        <position position="345"/>
    </location>
</feature>
<feature type="compositionally biased region" description="Basic and acidic residues" evidence="11">
    <location>
        <begin position="24"/>
        <end position="35"/>
    </location>
</feature>
<comment type="activity regulation">
    <text evidence="10">Non-allosteric.</text>
</comment>
<name>A0A7J6K1P1_TOXGO</name>
<feature type="binding site" evidence="10">
    <location>
        <begin position="372"/>
        <end position="374"/>
    </location>
    <ligand>
        <name>substrate</name>
    </ligand>
</feature>
<protein>
    <recommendedName>
        <fullName evidence="10">Pyrophosphate--fructose 6-phosphate 1-phosphotransferase</fullName>
        <ecNumber evidence="10">2.7.1.90</ecNumber>
    </recommendedName>
    <alternativeName>
        <fullName evidence="10">6-phosphofructokinase, pyrophosphate dependent</fullName>
    </alternativeName>
    <alternativeName>
        <fullName evidence="10">PPi-dependent phosphofructokinase</fullName>
        <shortName evidence="10">PPi-PFK</shortName>
    </alternativeName>
    <alternativeName>
        <fullName evidence="10">Pyrophosphate-dependent 6-phosphofructose-1-kinase</fullName>
    </alternativeName>
</protein>
<comment type="caution">
    <text evidence="10">Lacks conserved residue(s) required for the propagation of feature annotation.</text>
</comment>
<keyword evidence="7 10" id="KW-0460">Magnesium</keyword>
<comment type="subunit">
    <text evidence="10">Tetramer of two alpha (regulatory) and two beta (catalytic) chains.</text>
</comment>
<evidence type="ECO:0000256" key="11">
    <source>
        <dbReference type="SAM" id="MobiDB-lite"/>
    </source>
</evidence>
<comment type="similarity">
    <text evidence="10">Belongs to the phosphofructokinase type A (PFKA) family. PPi-dependent PFK group II subfamily. Clade 'Long' sub-subfamily.</text>
</comment>
<dbReference type="InterPro" id="IPR011183">
    <property type="entry name" value="PfpB_PPi_PFK"/>
</dbReference>
<dbReference type="InterPro" id="IPR000023">
    <property type="entry name" value="Phosphofructokinase_dom"/>
</dbReference>